<proteinExistence type="predicted"/>
<dbReference type="Gene3D" id="1.25.40.10">
    <property type="entry name" value="Tetratricopeptide repeat domain"/>
    <property type="match status" value="1"/>
</dbReference>
<evidence type="ECO:0000313" key="3">
    <source>
        <dbReference type="Proteomes" id="UP000199527"/>
    </source>
</evidence>
<feature type="region of interest" description="Disordered" evidence="1">
    <location>
        <begin position="247"/>
        <end position="280"/>
    </location>
</feature>
<protein>
    <submittedName>
        <fullName evidence="2">Tight adherence protein D</fullName>
    </submittedName>
</protein>
<accession>A0A1G8NGT8</accession>
<dbReference type="EMBL" id="FNEM01000003">
    <property type="protein sequence ID" value="SDI79454.1"/>
    <property type="molecule type" value="Genomic_DNA"/>
</dbReference>
<sequence>MNNVVTGLLLTLILAGCASRPAEDPLETREALLLASGNHAGLVAHYKANLNQRPEYKQRLISLYLDQQDLRSAQLYTTLLSEQERQQPQARLALARIQCLQQQWQQCESQLQQYRQAGGDPVQTLLLLGRASAAQQHFELAIDQFEEARRLGASDLQVLNNQAVVHLMQQRPQQALALLQPLYLRHPEDGGIRANLIVAAIQAQRPLVALEVLRQNDDEQQAKRQLQALMAGVLPADSQPVLWRKAPPKALSEPQSAAPAPSQPEGRTEPGDGPAACTLPGAGQDKRFCIQVTSWDRPLSQRMRRDFIQRYGSLFEQQSQSRYRYCVGDFDTVGEASQFLSKVSEPGAFVVTQSSCHQQAAL</sequence>
<gene>
    <name evidence="2" type="ORF">SAMN04488540_103125</name>
</gene>
<dbReference type="InterPro" id="IPR011990">
    <property type="entry name" value="TPR-like_helical_dom_sf"/>
</dbReference>
<feature type="compositionally biased region" description="Low complexity" evidence="1">
    <location>
        <begin position="252"/>
        <end position="265"/>
    </location>
</feature>
<dbReference type="OrthoDB" id="6396969at2"/>
<name>A0A1G8NGT8_9GAMM</name>
<organism evidence="2 3">
    <name type="scientific">Ferrimonas sediminum</name>
    <dbReference type="NCBI Taxonomy" id="718193"/>
    <lineage>
        <taxon>Bacteria</taxon>
        <taxon>Pseudomonadati</taxon>
        <taxon>Pseudomonadota</taxon>
        <taxon>Gammaproteobacteria</taxon>
        <taxon>Alteromonadales</taxon>
        <taxon>Ferrimonadaceae</taxon>
        <taxon>Ferrimonas</taxon>
    </lineage>
</organism>
<reference evidence="3" key="1">
    <citation type="submission" date="2016-10" db="EMBL/GenBank/DDBJ databases">
        <authorList>
            <person name="Varghese N."/>
            <person name="Submissions S."/>
        </authorList>
    </citation>
    <scope>NUCLEOTIDE SEQUENCE [LARGE SCALE GENOMIC DNA]</scope>
    <source>
        <strain evidence="3">DSM 23317</strain>
    </source>
</reference>
<keyword evidence="3" id="KW-1185">Reference proteome</keyword>
<dbReference type="AlphaFoldDB" id="A0A1G8NGT8"/>
<evidence type="ECO:0000313" key="2">
    <source>
        <dbReference type="EMBL" id="SDI79454.1"/>
    </source>
</evidence>
<dbReference type="Proteomes" id="UP000199527">
    <property type="component" value="Unassembled WGS sequence"/>
</dbReference>
<dbReference type="SUPFAM" id="SSF48452">
    <property type="entry name" value="TPR-like"/>
    <property type="match status" value="1"/>
</dbReference>
<evidence type="ECO:0000256" key="1">
    <source>
        <dbReference type="SAM" id="MobiDB-lite"/>
    </source>
</evidence>
<dbReference type="RefSeq" id="WP_090362962.1">
    <property type="nucleotide sequence ID" value="NZ_FNEM01000003.1"/>
</dbReference>